<feature type="region of interest" description="Disordered" evidence="9">
    <location>
        <begin position="537"/>
        <end position="698"/>
    </location>
</feature>
<feature type="compositionally biased region" description="Basic and acidic residues" evidence="9">
    <location>
        <begin position="210"/>
        <end position="228"/>
    </location>
</feature>
<evidence type="ECO:0000259" key="10">
    <source>
        <dbReference type="PROSITE" id="PS50014"/>
    </source>
</evidence>
<feature type="domain" description="Bromo" evidence="10">
    <location>
        <begin position="54"/>
        <end position="124"/>
    </location>
</feature>
<evidence type="ECO:0000313" key="12">
    <source>
        <dbReference type="EMBL" id="KAK0517280.1"/>
    </source>
</evidence>
<feature type="region of interest" description="Disordered" evidence="9">
    <location>
        <begin position="157"/>
        <end position="244"/>
    </location>
</feature>
<feature type="region of interest" description="Disordered" evidence="9">
    <location>
        <begin position="768"/>
        <end position="799"/>
    </location>
</feature>
<dbReference type="PROSITE" id="PS50014">
    <property type="entry name" value="BROMODOMAIN_2"/>
    <property type="match status" value="2"/>
</dbReference>
<keyword evidence="3" id="KW-0156">Chromatin regulator</keyword>
<feature type="compositionally biased region" description="Polar residues" evidence="9">
    <location>
        <begin position="652"/>
        <end position="698"/>
    </location>
</feature>
<keyword evidence="5 8" id="KW-0103">Bromodomain</keyword>
<reference evidence="12" key="1">
    <citation type="submission" date="2023-03" db="EMBL/GenBank/DDBJ databases">
        <title>Complete genome of Cladonia borealis.</title>
        <authorList>
            <person name="Park H."/>
        </authorList>
    </citation>
    <scope>NUCLEOTIDE SEQUENCE</scope>
    <source>
        <strain evidence="12">ANT050790</strain>
    </source>
</reference>
<dbReference type="GO" id="GO:0003682">
    <property type="term" value="F:chromatin binding"/>
    <property type="evidence" value="ECO:0007669"/>
    <property type="project" value="InterPro"/>
</dbReference>
<dbReference type="FunFam" id="2.30.30.490:FF:000015">
    <property type="entry name" value="Chromatin structure-remodeling complex subunit RSC1"/>
    <property type="match status" value="1"/>
</dbReference>
<feature type="compositionally biased region" description="Polar residues" evidence="9">
    <location>
        <begin position="603"/>
        <end position="643"/>
    </location>
</feature>
<feature type="compositionally biased region" description="Polar residues" evidence="9">
    <location>
        <begin position="585"/>
        <end position="594"/>
    </location>
</feature>
<dbReference type="Gene3D" id="1.20.920.10">
    <property type="entry name" value="Bromodomain-like"/>
    <property type="match status" value="2"/>
</dbReference>
<dbReference type="PROSITE" id="PS51038">
    <property type="entry name" value="BAH"/>
    <property type="match status" value="1"/>
</dbReference>
<dbReference type="AlphaFoldDB" id="A0AA39RAX8"/>
<dbReference type="Pfam" id="PF00439">
    <property type="entry name" value="Bromodomain"/>
    <property type="match status" value="2"/>
</dbReference>
<dbReference type="FunFam" id="1.20.920.10:FF:000048">
    <property type="entry name" value="RSC complex subunit (RSC1), putative"/>
    <property type="match status" value="1"/>
</dbReference>
<feature type="region of interest" description="Disordered" evidence="9">
    <location>
        <begin position="1"/>
        <end position="23"/>
    </location>
</feature>
<evidence type="ECO:0000256" key="1">
    <source>
        <dbReference type="ARBA" id="ARBA00004123"/>
    </source>
</evidence>
<dbReference type="GO" id="GO:0016586">
    <property type="term" value="C:RSC-type complex"/>
    <property type="evidence" value="ECO:0007669"/>
    <property type="project" value="InterPro"/>
</dbReference>
<dbReference type="CDD" id="cd04369">
    <property type="entry name" value="Bromodomain"/>
    <property type="match status" value="1"/>
</dbReference>
<accession>A0AA39RAX8</accession>
<dbReference type="InterPro" id="IPR018359">
    <property type="entry name" value="Bromodomain_CS"/>
</dbReference>
<evidence type="ECO:0000256" key="7">
    <source>
        <dbReference type="ARBA" id="ARBA00023242"/>
    </source>
</evidence>
<keyword evidence="13" id="KW-1185">Reference proteome</keyword>
<organism evidence="12 13">
    <name type="scientific">Cladonia borealis</name>
    <dbReference type="NCBI Taxonomy" id="184061"/>
    <lineage>
        <taxon>Eukaryota</taxon>
        <taxon>Fungi</taxon>
        <taxon>Dikarya</taxon>
        <taxon>Ascomycota</taxon>
        <taxon>Pezizomycotina</taxon>
        <taxon>Lecanoromycetes</taxon>
        <taxon>OSLEUM clade</taxon>
        <taxon>Lecanoromycetidae</taxon>
        <taxon>Lecanorales</taxon>
        <taxon>Lecanorineae</taxon>
        <taxon>Cladoniaceae</taxon>
        <taxon>Cladonia</taxon>
    </lineage>
</organism>
<dbReference type="Proteomes" id="UP001166286">
    <property type="component" value="Unassembled WGS sequence"/>
</dbReference>
<dbReference type="SUPFAM" id="SSF47370">
    <property type="entry name" value="Bromodomain"/>
    <property type="match status" value="2"/>
</dbReference>
<dbReference type="GO" id="GO:0006338">
    <property type="term" value="P:chromatin remodeling"/>
    <property type="evidence" value="ECO:0007669"/>
    <property type="project" value="InterPro"/>
</dbReference>
<feature type="domain" description="Bromo" evidence="10">
    <location>
        <begin position="260"/>
        <end position="330"/>
    </location>
</feature>
<evidence type="ECO:0000256" key="4">
    <source>
        <dbReference type="ARBA" id="ARBA00023015"/>
    </source>
</evidence>
<evidence type="ECO:0000256" key="9">
    <source>
        <dbReference type="SAM" id="MobiDB-lite"/>
    </source>
</evidence>
<gene>
    <name evidence="12" type="ORF">JMJ35_000435</name>
</gene>
<feature type="compositionally biased region" description="Basic and acidic residues" evidence="9">
    <location>
        <begin position="784"/>
        <end position="795"/>
    </location>
</feature>
<name>A0AA39RAX8_9LECA</name>
<dbReference type="EMBL" id="JAFEKC020000001">
    <property type="protein sequence ID" value="KAK0517280.1"/>
    <property type="molecule type" value="Genomic_DNA"/>
</dbReference>
<keyword evidence="4" id="KW-0805">Transcription regulation</keyword>
<dbReference type="PRINTS" id="PR00503">
    <property type="entry name" value="BROMODOMAIN"/>
</dbReference>
<dbReference type="SMART" id="SM00439">
    <property type="entry name" value="BAH"/>
    <property type="match status" value="1"/>
</dbReference>
<proteinExistence type="predicted"/>
<sequence>MADNASGGSPTPVDTTETPSQDNAQVLEAPGVTDEQWRAMRQVLEAIYNHREPDGYDPSKIFHRMVNKRAIPEYYEVIKEPIALSTLKHKLDKKEYKSFSEFVRDCALISHNAQTYNVEGAGAYQDALTIKKVYRKEFEALAEQGIISHEVAALPDLGELPPVETPLPVEDEEEEDDDEDDDDEDEDDDTDEEGVKRRRKRGPRSTAAITKREGGSKDDGQKGNDTDSRKRRGRPPRVDTPMESRIKAVLKGIRKFKNELGQIMVHQFEKLPDKTVMPEYYAEIKVPMAIEQLKRKQKRKKYQSVDHFMRDMDIMFNNAMAYNTDESQIYKDAVHLQAEAHKLADAEKQKPDTEYVMEDGRLPLPGGILHNGELWKVGDWIHIQNPNDVTKPIVAQIYRTWQDTDGEKWINACWYYRPEQTVHQYEKHFFPNEVVKTGQYRDHRIDEIVDRCFVMFTTRYSRGRPRGLPLDKEVYVCDSRYNEEKHKLNKIKTWASCLPDEVRDKDYEMDLFDGLKRVKKVPSPILHLLKEDAKETNELPKPQWGADNAPPIVGAVYKGPRDENQSPPPEATPSPPPQPAPQTTKSVNMSSFDSPTYRRDSQVDTTPGGSYSQPTANAPTPSHTNHAQSYGSSLAQYNQQTASPAPIHHPHQYTQQGSSSYTPHHPSTGSSHLDHFSTPQSRYPPQASQRIPGSNMTGQRAQSVFHLPENANQAIPEEIRNEFQQDAQGHILWWDAPPVDTLPPVKPKSAISHTAKYLADKIRAKKVTREKRKAEGLPEEEEGQPERPAKWAKEDPDGDFQSQIKELTVKALWKWNDQLQVGTDMIYKSLYGEHWEEGKKIELEKLAKLQADERKTHAELAQRQRLSDWEEARASVTDSRIYKDDWDPRF</sequence>
<dbReference type="InterPro" id="IPR001025">
    <property type="entry name" value="BAH_dom"/>
</dbReference>
<dbReference type="PROSITE" id="PS00633">
    <property type="entry name" value="BROMODOMAIN_1"/>
    <property type="match status" value="1"/>
</dbReference>
<evidence type="ECO:0000256" key="6">
    <source>
        <dbReference type="ARBA" id="ARBA00023163"/>
    </source>
</evidence>
<dbReference type="InterPro" id="IPR043151">
    <property type="entry name" value="BAH_sf"/>
</dbReference>
<dbReference type="SMART" id="SM00297">
    <property type="entry name" value="BROMO"/>
    <property type="match status" value="2"/>
</dbReference>
<keyword evidence="7" id="KW-0539">Nucleus</keyword>
<dbReference type="InterPro" id="IPR037382">
    <property type="entry name" value="Rsc/polybromo"/>
</dbReference>
<dbReference type="Gene3D" id="2.30.30.490">
    <property type="match status" value="1"/>
</dbReference>
<keyword evidence="2" id="KW-0677">Repeat</keyword>
<protein>
    <submittedName>
        <fullName evidence="12">Uncharacterized protein</fullName>
    </submittedName>
</protein>
<evidence type="ECO:0000256" key="5">
    <source>
        <dbReference type="ARBA" id="ARBA00023117"/>
    </source>
</evidence>
<evidence type="ECO:0000256" key="3">
    <source>
        <dbReference type="ARBA" id="ARBA00022853"/>
    </source>
</evidence>
<comment type="caution">
    <text evidence="12">The sequence shown here is derived from an EMBL/GenBank/DDBJ whole genome shotgun (WGS) entry which is preliminary data.</text>
</comment>
<dbReference type="PANTHER" id="PTHR16062:SF21">
    <property type="entry name" value="CHROMATIN STRUCTURE-REMODELING COMPLEX SUBUNIT RSC1-RELATED"/>
    <property type="match status" value="1"/>
</dbReference>
<evidence type="ECO:0000259" key="11">
    <source>
        <dbReference type="PROSITE" id="PS51038"/>
    </source>
</evidence>
<dbReference type="PANTHER" id="PTHR16062">
    <property type="entry name" value="SWI/SNF-RELATED"/>
    <property type="match status" value="1"/>
</dbReference>
<evidence type="ECO:0000256" key="8">
    <source>
        <dbReference type="PROSITE-ProRule" id="PRU00035"/>
    </source>
</evidence>
<dbReference type="GO" id="GO:0006368">
    <property type="term" value="P:transcription elongation by RNA polymerase II"/>
    <property type="evidence" value="ECO:0007669"/>
    <property type="project" value="TreeGrafter"/>
</dbReference>
<evidence type="ECO:0000313" key="13">
    <source>
        <dbReference type="Proteomes" id="UP001166286"/>
    </source>
</evidence>
<evidence type="ECO:0000256" key="2">
    <source>
        <dbReference type="ARBA" id="ARBA00022737"/>
    </source>
</evidence>
<feature type="compositionally biased region" description="Pro residues" evidence="9">
    <location>
        <begin position="566"/>
        <end position="580"/>
    </location>
</feature>
<feature type="compositionally biased region" description="Acidic residues" evidence="9">
    <location>
        <begin position="169"/>
        <end position="192"/>
    </location>
</feature>
<dbReference type="CDD" id="cd04717">
    <property type="entry name" value="BAH_polybromo"/>
    <property type="match status" value="1"/>
</dbReference>
<feature type="domain" description="BAH" evidence="11">
    <location>
        <begin position="373"/>
        <end position="492"/>
    </location>
</feature>
<dbReference type="InterPro" id="IPR001487">
    <property type="entry name" value="Bromodomain"/>
</dbReference>
<keyword evidence="6" id="KW-0804">Transcription</keyword>
<dbReference type="Pfam" id="PF01426">
    <property type="entry name" value="BAH"/>
    <property type="match status" value="1"/>
</dbReference>
<dbReference type="InterPro" id="IPR036427">
    <property type="entry name" value="Bromodomain-like_sf"/>
</dbReference>
<comment type="subcellular location">
    <subcellularLocation>
        <location evidence="1">Nucleus</location>
    </subcellularLocation>
</comment>